<reference evidence="1 2" key="1">
    <citation type="journal article" date="2015" name="Nature">
        <title>rRNA introns, odd ribosomes, and small enigmatic genomes across a large radiation of phyla.</title>
        <authorList>
            <person name="Brown C.T."/>
            <person name="Hug L.A."/>
            <person name="Thomas B.C."/>
            <person name="Sharon I."/>
            <person name="Castelle C.J."/>
            <person name="Singh A."/>
            <person name="Wilkins M.J."/>
            <person name="Williams K.H."/>
            <person name="Banfield J.F."/>
        </authorList>
    </citation>
    <scope>NUCLEOTIDE SEQUENCE [LARGE SCALE GENOMIC DNA]</scope>
</reference>
<name>A0A0G1WYM6_9BACT</name>
<sequence>MTTTKQQILDIAMNLNRIGNWAADGFEARQKRIIQFLEQTKDYLQATEQVTYSVQFKPTMDAFAPEFQVLYNEGIQKPTNTLHWAEKMMTWGNILTHRASLL</sequence>
<protein>
    <submittedName>
        <fullName evidence="1">Uncharacterized protein</fullName>
    </submittedName>
</protein>
<proteinExistence type="predicted"/>
<evidence type="ECO:0000313" key="1">
    <source>
        <dbReference type="EMBL" id="KKU95418.1"/>
    </source>
</evidence>
<evidence type="ECO:0000313" key="2">
    <source>
        <dbReference type="Proteomes" id="UP000034661"/>
    </source>
</evidence>
<comment type="caution">
    <text evidence="1">The sequence shown here is derived from an EMBL/GenBank/DDBJ whole genome shotgun (WGS) entry which is preliminary data.</text>
</comment>
<dbReference type="EMBL" id="LCPJ01000018">
    <property type="protein sequence ID" value="KKU95418.1"/>
    <property type="molecule type" value="Genomic_DNA"/>
</dbReference>
<dbReference type="Proteomes" id="UP000034661">
    <property type="component" value="Unassembled WGS sequence"/>
</dbReference>
<accession>A0A0G1WYM6</accession>
<organism evidence="1 2">
    <name type="scientific">Candidatus Gottesmanbacteria bacterium GW2011_GWA1_48_13</name>
    <dbReference type="NCBI Taxonomy" id="1618439"/>
    <lineage>
        <taxon>Bacteria</taxon>
        <taxon>Candidatus Gottesmaniibacteriota</taxon>
    </lineage>
</organism>
<dbReference type="AlphaFoldDB" id="A0A0G1WYM6"/>
<gene>
    <name evidence="1" type="ORF">UY27_C0018G0005</name>
</gene>